<proteinExistence type="inferred from homology"/>
<name>A0AAE3XCE8_9DEIO</name>
<reference evidence="3" key="1">
    <citation type="submission" date="2023-07" db="EMBL/GenBank/DDBJ databases">
        <title>Sorghum-associated microbial communities from plants grown in Nebraska, USA.</title>
        <authorList>
            <person name="Schachtman D."/>
        </authorList>
    </citation>
    <scope>NUCLEOTIDE SEQUENCE</scope>
    <source>
        <strain evidence="3">BE330</strain>
    </source>
</reference>
<dbReference type="InterPro" id="IPR006321">
    <property type="entry name" value="PilT/PilU"/>
</dbReference>
<evidence type="ECO:0000313" key="3">
    <source>
        <dbReference type="EMBL" id="MDR6218333.1"/>
    </source>
</evidence>
<dbReference type="GO" id="GO:0005524">
    <property type="term" value="F:ATP binding"/>
    <property type="evidence" value="ECO:0007669"/>
    <property type="project" value="InterPro"/>
</dbReference>
<dbReference type="EMBL" id="JAVDQK010000004">
    <property type="protein sequence ID" value="MDR6218333.1"/>
    <property type="molecule type" value="Genomic_DNA"/>
</dbReference>
<feature type="domain" description="Bacterial type II secretion system protein E" evidence="2">
    <location>
        <begin position="87"/>
        <end position="279"/>
    </location>
</feature>
<dbReference type="Pfam" id="PF00437">
    <property type="entry name" value="T2SSE"/>
    <property type="match status" value="1"/>
</dbReference>
<accession>A0AAE3XCE8</accession>
<dbReference type="SUPFAM" id="SSF52540">
    <property type="entry name" value="P-loop containing nucleoside triphosphate hydrolases"/>
    <property type="match status" value="1"/>
</dbReference>
<dbReference type="InterPro" id="IPR001482">
    <property type="entry name" value="T2SS/T4SS_dom"/>
</dbReference>
<dbReference type="PANTHER" id="PTHR30486">
    <property type="entry name" value="TWITCHING MOTILITY PROTEIN PILT"/>
    <property type="match status" value="1"/>
</dbReference>
<dbReference type="GO" id="GO:0016887">
    <property type="term" value="F:ATP hydrolysis activity"/>
    <property type="evidence" value="ECO:0007669"/>
    <property type="project" value="InterPro"/>
</dbReference>
<gene>
    <name evidence="3" type="ORF">J2Y00_001896</name>
</gene>
<comment type="caution">
    <text evidence="3">The sequence shown here is derived from an EMBL/GenBank/DDBJ whole genome shotgun (WGS) entry which is preliminary data.</text>
</comment>
<dbReference type="CDD" id="cd01131">
    <property type="entry name" value="PilT"/>
    <property type="match status" value="1"/>
</dbReference>
<dbReference type="InterPro" id="IPR027417">
    <property type="entry name" value="P-loop_NTPase"/>
</dbReference>
<dbReference type="PANTHER" id="PTHR30486:SF16">
    <property type="entry name" value="TWITCHING MOTILITY PROTEIN PILT"/>
    <property type="match status" value="1"/>
</dbReference>
<dbReference type="Proteomes" id="UP001185331">
    <property type="component" value="Unassembled WGS sequence"/>
</dbReference>
<organism evidence="3 4">
    <name type="scientific">Deinococcus soli</name>
    <name type="common">ex Cha et al. 2016</name>
    <dbReference type="NCBI Taxonomy" id="1309411"/>
    <lineage>
        <taxon>Bacteria</taxon>
        <taxon>Thermotogati</taxon>
        <taxon>Deinococcota</taxon>
        <taxon>Deinococci</taxon>
        <taxon>Deinococcales</taxon>
        <taxon>Deinococcaceae</taxon>
        <taxon>Deinococcus</taxon>
    </lineage>
</organism>
<evidence type="ECO:0000313" key="4">
    <source>
        <dbReference type="Proteomes" id="UP001185331"/>
    </source>
</evidence>
<dbReference type="Gene3D" id="3.40.50.300">
    <property type="entry name" value="P-loop containing nucleotide triphosphate hydrolases"/>
    <property type="match status" value="1"/>
</dbReference>
<comment type="similarity">
    <text evidence="1">Belongs to the GSP E family.</text>
</comment>
<dbReference type="InterPro" id="IPR050921">
    <property type="entry name" value="T4SS_GSP_E_ATPase"/>
</dbReference>
<sequence>MTSSVNIIDLLDYAMNVQASDTILSAGHTPRFRVDGQLRPSDTNEFPTLSNEEVQHIIEGLMTEEQARELHHRTEFDFARENSRYGRVRVHVARTGARLMATLRIIPRDIKDVKALGLPERVKDLLKNERGLLLITGPTDAGKTTTIASLIQHINATQYHHILTIEDPIEFTYESSKSLIHQQEIPRDAADFKTAVRASLRMTPNVIVVGEMRDYETIRAVLSAAETGHLVIATLHTRSAAEAASRIVDVFPSDQQEQARVQLAQTLIGVIHQQLIPKITGGRALAYEILTANDAVRKAIRENQGHTIANIMRTANMPMFDKSLAFLTQTQAIREDVAMRYTHDAQEYRRYFMSR</sequence>
<evidence type="ECO:0000259" key="2">
    <source>
        <dbReference type="Pfam" id="PF00437"/>
    </source>
</evidence>
<dbReference type="NCBIfam" id="TIGR01420">
    <property type="entry name" value="pilT_fam"/>
    <property type="match status" value="1"/>
</dbReference>
<evidence type="ECO:0000256" key="1">
    <source>
        <dbReference type="ARBA" id="ARBA00006611"/>
    </source>
</evidence>
<dbReference type="AlphaFoldDB" id="A0AAE3XCE8"/>
<protein>
    <submittedName>
        <fullName evidence="3">Twitching motility protein PilT</fullName>
    </submittedName>
</protein>
<dbReference type="Gene3D" id="3.30.450.90">
    <property type="match status" value="1"/>
</dbReference>
<dbReference type="RefSeq" id="WP_309854725.1">
    <property type="nucleotide sequence ID" value="NZ_JAVDQJ010000005.1"/>
</dbReference>